<keyword evidence="1" id="KW-1133">Transmembrane helix</keyword>
<gene>
    <name evidence="2" type="ORF">ASPZODRAFT_44929</name>
</gene>
<dbReference type="EMBL" id="KV878341">
    <property type="protein sequence ID" value="OJJ47085.1"/>
    <property type="molecule type" value="Genomic_DNA"/>
</dbReference>
<proteinExistence type="predicted"/>
<sequence length="218" mass="24171">RKEERLVRGSWTDRSSYMSGENRPYSIPRMDKRAIHDDESPSVANEGALSMIFRLSVFVPIISLFAALYTIFALILAILIFPLRLCSWTPFSPPSSSSSSPSLTAQLCELLAPALHTHERVVYARKPGRSTPSTQTVYRRHSCTSTSLGDLSPGGLLLVLLLSAFLCIPLVLATWTTACFWVFAAVLGNPDGTERRDDGQTAVLGVGKWWQRWLSKAR</sequence>
<accession>A0A1L9SIP0</accession>
<dbReference type="Proteomes" id="UP000184188">
    <property type="component" value="Unassembled WGS sequence"/>
</dbReference>
<feature type="non-terminal residue" evidence="2">
    <location>
        <position position="218"/>
    </location>
</feature>
<evidence type="ECO:0000256" key="1">
    <source>
        <dbReference type="SAM" id="Phobius"/>
    </source>
</evidence>
<dbReference type="GeneID" id="34614825"/>
<keyword evidence="3" id="KW-1185">Reference proteome</keyword>
<evidence type="ECO:0000313" key="2">
    <source>
        <dbReference type="EMBL" id="OJJ47085.1"/>
    </source>
</evidence>
<dbReference type="OrthoDB" id="5420214at2759"/>
<evidence type="ECO:0000313" key="3">
    <source>
        <dbReference type="Proteomes" id="UP000184188"/>
    </source>
</evidence>
<reference evidence="3" key="1">
    <citation type="journal article" date="2017" name="Genome Biol.">
        <title>Comparative genomics reveals high biological diversity and specific adaptations in the industrially and medically important fungal genus Aspergillus.</title>
        <authorList>
            <person name="de Vries R.P."/>
            <person name="Riley R."/>
            <person name="Wiebenga A."/>
            <person name="Aguilar-Osorio G."/>
            <person name="Amillis S."/>
            <person name="Uchima C.A."/>
            <person name="Anderluh G."/>
            <person name="Asadollahi M."/>
            <person name="Askin M."/>
            <person name="Barry K."/>
            <person name="Battaglia E."/>
            <person name="Bayram O."/>
            <person name="Benocci T."/>
            <person name="Braus-Stromeyer S.A."/>
            <person name="Caldana C."/>
            <person name="Canovas D."/>
            <person name="Cerqueira G.C."/>
            <person name="Chen F."/>
            <person name="Chen W."/>
            <person name="Choi C."/>
            <person name="Clum A."/>
            <person name="Dos Santos R.A."/>
            <person name="Damasio A.R."/>
            <person name="Diallinas G."/>
            <person name="Emri T."/>
            <person name="Fekete E."/>
            <person name="Flipphi M."/>
            <person name="Freyberg S."/>
            <person name="Gallo A."/>
            <person name="Gournas C."/>
            <person name="Habgood R."/>
            <person name="Hainaut M."/>
            <person name="Harispe M.L."/>
            <person name="Henrissat B."/>
            <person name="Hilden K.S."/>
            <person name="Hope R."/>
            <person name="Hossain A."/>
            <person name="Karabika E."/>
            <person name="Karaffa L."/>
            <person name="Karanyi Z."/>
            <person name="Krasevec N."/>
            <person name="Kuo A."/>
            <person name="Kusch H."/>
            <person name="LaButti K."/>
            <person name="Lagendijk E.L."/>
            <person name="Lapidus A."/>
            <person name="Levasseur A."/>
            <person name="Lindquist E."/>
            <person name="Lipzen A."/>
            <person name="Logrieco A.F."/>
            <person name="MacCabe A."/>
            <person name="Maekelae M.R."/>
            <person name="Malavazi I."/>
            <person name="Melin P."/>
            <person name="Meyer V."/>
            <person name="Mielnichuk N."/>
            <person name="Miskei M."/>
            <person name="Molnar A.P."/>
            <person name="Mule G."/>
            <person name="Ngan C.Y."/>
            <person name="Orejas M."/>
            <person name="Orosz E."/>
            <person name="Ouedraogo J.P."/>
            <person name="Overkamp K.M."/>
            <person name="Park H.-S."/>
            <person name="Perrone G."/>
            <person name="Piumi F."/>
            <person name="Punt P.J."/>
            <person name="Ram A.F."/>
            <person name="Ramon A."/>
            <person name="Rauscher S."/>
            <person name="Record E."/>
            <person name="Riano-Pachon D.M."/>
            <person name="Robert V."/>
            <person name="Roehrig J."/>
            <person name="Ruller R."/>
            <person name="Salamov A."/>
            <person name="Salih N.S."/>
            <person name="Samson R.A."/>
            <person name="Sandor E."/>
            <person name="Sanguinetti M."/>
            <person name="Schuetze T."/>
            <person name="Sepcic K."/>
            <person name="Shelest E."/>
            <person name="Sherlock G."/>
            <person name="Sophianopoulou V."/>
            <person name="Squina F.M."/>
            <person name="Sun H."/>
            <person name="Susca A."/>
            <person name="Todd R.B."/>
            <person name="Tsang A."/>
            <person name="Unkles S.E."/>
            <person name="van de Wiele N."/>
            <person name="van Rossen-Uffink D."/>
            <person name="Oliveira J.V."/>
            <person name="Vesth T.C."/>
            <person name="Visser J."/>
            <person name="Yu J.-H."/>
            <person name="Zhou M."/>
            <person name="Andersen M.R."/>
            <person name="Archer D.B."/>
            <person name="Baker S.E."/>
            <person name="Benoit I."/>
            <person name="Brakhage A.A."/>
            <person name="Braus G.H."/>
            <person name="Fischer R."/>
            <person name="Frisvad J.C."/>
            <person name="Goldman G.H."/>
            <person name="Houbraken J."/>
            <person name="Oakley B."/>
            <person name="Pocsi I."/>
            <person name="Scazzocchio C."/>
            <person name="Seiboth B."/>
            <person name="vanKuyk P.A."/>
            <person name="Wortman J."/>
            <person name="Dyer P.S."/>
            <person name="Grigoriev I.V."/>
        </authorList>
    </citation>
    <scope>NUCLEOTIDE SEQUENCE [LARGE SCALE GENOMIC DNA]</scope>
    <source>
        <strain evidence="3">CBS 506.65</strain>
    </source>
</reference>
<organism evidence="2 3">
    <name type="scientific">Penicilliopsis zonata CBS 506.65</name>
    <dbReference type="NCBI Taxonomy" id="1073090"/>
    <lineage>
        <taxon>Eukaryota</taxon>
        <taxon>Fungi</taxon>
        <taxon>Dikarya</taxon>
        <taxon>Ascomycota</taxon>
        <taxon>Pezizomycotina</taxon>
        <taxon>Eurotiomycetes</taxon>
        <taxon>Eurotiomycetidae</taxon>
        <taxon>Eurotiales</taxon>
        <taxon>Aspergillaceae</taxon>
        <taxon>Penicilliopsis</taxon>
    </lineage>
</organism>
<protein>
    <submittedName>
        <fullName evidence="2">Uncharacterized protein</fullName>
    </submittedName>
</protein>
<dbReference type="VEuPathDB" id="FungiDB:ASPZODRAFT_44929"/>
<dbReference type="AlphaFoldDB" id="A0A1L9SIP0"/>
<name>A0A1L9SIP0_9EURO</name>
<dbReference type="RefSeq" id="XP_022581595.1">
    <property type="nucleotide sequence ID" value="XM_022728361.1"/>
</dbReference>
<keyword evidence="1" id="KW-0812">Transmembrane</keyword>
<keyword evidence="1" id="KW-0472">Membrane</keyword>
<feature type="non-terminal residue" evidence="2">
    <location>
        <position position="1"/>
    </location>
</feature>
<feature type="transmembrane region" description="Helical" evidence="1">
    <location>
        <begin position="57"/>
        <end position="81"/>
    </location>
</feature>
<feature type="transmembrane region" description="Helical" evidence="1">
    <location>
        <begin position="156"/>
        <end position="187"/>
    </location>
</feature>